<feature type="transmembrane region" description="Helical" evidence="5">
    <location>
        <begin position="1001"/>
        <end position="1025"/>
    </location>
</feature>
<feature type="transmembrane region" description="Helical" evidence="5">
    <location>
        <begin position="375"/>
        <end position="395"/>
    </location>
</feature>
<keyword evidence="3 5" id="KW-1133">Transmembrane helix</keyword>
<name>A0A9Q1FGM9_SYNKA</name>
<feature type="transmembrane region" description="Helical" evidence="5">
    <location>
        <begin position="1080"/>
        <end position="1104"/>
    </location>
</feature>
<dbReference type="GO" id="GO:0004984">
    <property type="term" value="F:olfactory receptor activity"/>
    <property type="evidence" value="ECO:0007669"/>
    <property type="project" value="TreeGrafter"/>
</dbReference>
<dbReference type="GO" id="GO:0005549">
    <property type="term" value="F:odorant binding"/>
    <property type="evidence" value="ECO:0007669"/>
    <property type="project" value="TreeGrafter"/>
</dbReference>
<feature type="transmembrane region" description="Helical" evidence="5">
    <location>
        <begin position="507"/>
        <end position="526"/>
    </location>
</feature>
<feature type="transmembrane region" description="Helical" evidence="5">
    <location>
        <begin position="63"/>
        <end position="86"/>
    </location>
</feature>
<evidence type="ECO:0000256" key="5">
    <source>
        <dbReference type="SAM" id="Phobius"/>
    </source>
</evidence>
<dbReference type="Pfam" id="PF00001">
    <property type="entry name" value="7tm_1"/>
    <property type="match status" value="4"/>
</dbReference>
<feature type="transmembrane region" description="Helical" evidence="5">
    <location>
        <begin position="141"/>
        <end position="165"/>
    </location>
</feature>
<dbReference type="GO" id="GO:0004930">
    <property type="term" value="F:G protein-coupled receptor activity"/>
    <property type="evidence" value="ECO:0007669"/>
    <property type="project" value="InterPro"/>
</dbReference>
<dbReference type="FunFam" id="1.20.1070.10:FF:000096">
    <property type="entry name" value="Odorant receptor 131-2"/>
    <property type="match status" value="4"/>
</dbReference>
<evidence type="ECO:0000256" key="4">
    <source>
        <dbReference type="ARBA" id="ARBA00023136"/>
    </source>
</evidence>
<keyword evidence="2 5" id="KW-0812">Transmembrane</keyword>
<feature type="transmembrane region" description="Helical" evidence="5">
    <location>
        <begin position="820"/>
        <end position="839"/>
    </location>
</feature>
<dbReference type="PANTHER" id="PTHR26451:SF998">
    <property type="entry name" value="ODORANT RECEPTOR-RELATED"/>
    <property type="match status" value="1"/>
</dbReference>
<dbReference type="Proteomes" id="UP001152622">
    <property type="component" value="Chromosome 5"/>
</dbReference>
<feature type="transmembrane region" description="Helical" evidence="5">
    <location>
        <begin position="895"/>
        <end position="915"/>
    </location>
</feature>
<feature type="transmembrane region" description="Helical" evidence="5">
    <location>
        <begin position="1031"/>
        <end position="1059"/>
    </location>
</feature>
<dbReference type="GO" id="GO:0016020">
    <property type="term" value="C:membrane"/>
    <property type="evidence" value="ECO:0007669"/>
    <property type="project" value="UniProtKB-SubCell"/>
</dbReference>
<feature type="transmembrane region" description="Helical" evidence="5">
    <location>
        <begin position="546"/>
        <end position="562"/>
    </location>
</feature>
<evidence type="ECO:0000313" key="7">
    <source>
        <dbReference type="EMBL" id="KAJ8358582.1"/>
    </source>
</evidence>
<comment type="caution">
    <text evidence="7">The sequence shown here is derived from an EMBL/GenBank/DDBJ whole genome shotgun (WGS) entry which is preliminary data.</text>
</comment>
<dbReference type="Gene3D" id="1.20.1070.10">
    <property type="entry name" value="Rhodopsin 7-helix transmembrane proteins"/>
    <property type="match status" value="4"/>
</dbReference>
<accession>A0A9Q1FGM9</accession>
<comment type="subcellular location">
    <subcellularLocation>
        <location evidence="1">Membrane</location>
    </subcellularLocation>
</comment>
<dbReference type="OrthoDB" id="6359945at2759"/>
<dbReference type="AlphaFoldDB" id="A0A9Q1FGM9"/>
<dbReference type="CDD" id="cd00637">
    <property type="entry name" value="7tm_classA_rhodopsin-like"/>
    <property type="match status" value="4"/>
</dbReference>
<sequence>MNFSADIGTQKNMSYSTARPTFEAVVTRNAIVLILCISINYINGTLVHTFFRREIFRENPRYILFIHLVLNDMIQLTIAALLHLIAYIWFKINVSFCCFLLMIAISTTLNTPLNLAGMAIERYIAICNPLRHAQLCTVNRTYILIAIIWALGAAAILPDLFVLLVTESNEFFHSVIYCNQDPLFRQDFMKKKKNISNITYLSCVWLILFFTYFKILFAAKAVNADAKKARNTILLHGAQLIMCMLTYVDPPLETVFVYIFPSHLREVRFANYLIIYILPRFLSPILYGLRDQSFRKYFKMYLLCNVKDSGAQTRNFSADIGMQKNMSYSTARPTFEVVVTRNAIVLMLCISINYINGTLVHTFFRHEMFRENPRYILFIHLVLNDMIQLTIAALLNLITYIWFKINVSFCCFLLMFAISTTQNTPLNLAGMAIERYIAVCNPLRHAQLCTVNRTYILIAIIWALGAAAILPDLFVLLVTEPNEFFHSAIFCHRDPLFRQDFMKKKSIISHITYLSFVWFILVFTYFKILFAAKAVNADAKKARNTILLHGAQLIMSMLTYVGPSLDTVFKYTFPSHFPQLRFASYLIIHILPRFLSPILYGLRDQSFRKYFKMYLLCNVKDSGAQTRNFSADIGMQKNMSYSTARPTFEVVVTRNAIVLMLCISINYINGTLVHTFFRHEMFRENPRYILFIHLVLNDMIQLTIAALLNLITYIWFKINVSFCCFLLMFAISTTQNTPLNLAGMAIERYIAVCNPLRHAQLCTVNRTYILIAIIWALGAAAILPDLFVLLVTEPNEFFHSAIFCHRDPLFRQDFMKKKSIISHITYLSFVWFILVFTYFKILFAAKAVNADAKKARNTILLHGAQLIMSMLTYVGPSLDTVFKYTFPSHFPQLRFASYLIIHILPRFLSPILYGLRDQSFRKYFKMYLLCNVKDSGGQTMNFSADIGTQKNMSYSTARPTLEVVVTRNAIVLMLCISINYINGTLVHTFFMHEIFRENPRYILFIHLVLNDMIQLTIAALLHLIAYVWFKINVSFCCFLLMIAISTTLNTPLNLAGMAIERYIAICNPLRHAQLCTVNRTYILIAIIWALGAAAILPDLFVLLVTEPNEFFHSVIYCNRDPLFRQAFMKKKKNISHITYLSCVWLILVFTYFKILFAAKAVNADAKKARNTILLHGAQLLMCMLTYVGPPLETVFVYIFPSHLREMRFANYLIIHILPRFLSPILYGLRDQSFRKYFKMHLLCNVKVTCHCKHVTPFKCITCPRVNPSL</sequence>
<feature type="transmembrane region" description="Helical" evidence="5">
    <location>
        <begin position="688"/>
        <end position="708"/>
    </location>
</feature>
<feature type="domain" description="G-protein coupled receptors family 1 profile" evidence="6">
    <location>
        <begin position="355"/>
        <end position="600"/>
    </location>
</feature>
<gene>
    <name evidence="7" type="ORF">SKAU_G00151070</name>
</gene>
<dbReference type="SUPFAM" id="SSF81321">
    <property type="entry name" value="Family A G protein-coupled receptor-like"/>
    <property type="match status" value="4"/>
</dbReference>
<feature type="transmembrane region" description="Helical" evidence="5">
    <location>
        <begin position="92"/>
        <end position="120"/>
    </location>
</feature>
<dbReference type="EMBL" id="JAINUF010000005">
    <property type="protein sequence ID" value="KAJ8358582.1"/>
    <property type="molecule type" value="Genomic_DNA"/>
</dbReference>
<feature type="transmembrane region" description="Helical" evidence="5">
    <location>
        <begin position="30"/>
        <end position="51"/>
    </location>
</feature>
<dbReference type="InterPro" id="IPR000276">
    <property type="entry name" value="GPCR_Rhodpsn"/>
</dbReference>
<proteinExistence type="predicted"/>
<dbReference type="PROSITE" id="PS50262">
    <property type="entry name" value="G_PROTEIN_RECEP_F1_2"/>
    <property type="match status" value="4"/>
</dbReference>
<feature type="transmembrane region" description="Helical" evidence="5">
    <location>
        <begin position="1137"/>
        <end position="1158"/>
    </location>
</feature>
<feature type="transmembrane region" description="Helical" evidence="5">
    <location>
        <begin position="198"/>
        <end position="219"/>
    </location>
</feature>
<feature type="domain" description="G-protein coupled receptors family 1 profile" evidence="6">
    <location>
        <begin position="668"/>
        <end position="913"/>
    </location>
</feature>
<feature type="transmembrane region" description="Helical" evidence="5">
    <location>
        <begin position="767"/>
        <end position="791"/>
    </location>
</feature>
<keyword evidence="8" id="KW-1185">Reference proteome</keyword>
<dbReference type="PANTHER" id="PTHR26451">
    <property type="entry name" value="G_PROTEIN_RECEP_F1_2 DOMAIN-CONTAINING PROTEIN"/>
    <property type="match status" value="1"/>
</dbReference>
<feature type="transmembrane region" description="Helical" evidence="5">
    <location>
        <begin position="454"/>
        <end position="478"/>
    </location>
</feature>
<feature type="domain" description="G-protein coupled receptors family 1 profile" evidence="6">
    <location>
        <begin position="981"/>
        <end position="1226"/>
    </location>
</feature>
<feature type="transmembrane region" description="Helical" evidence="5">
    <location>
        <begin position="859"/>
        <end position="875"/>
    </location>
</feature>
<feature type="transmembrane region" description="Helical" evidence="5">
    <location>
        <begin position="582"/>
        <end position="602"/>
    </location>
</feature>
<evidence type="ECO:0000256" key="3">
    <source>
        <dbReference type="ARBA" id="ARBA00022989"/>
    </source>
</evidence>
<evidence type="ECO:0000259" key="6">
    <source>
        <dbReference type="PROSITE" id="PS50262"/>
    </source>
</evidence>
<organism evidence="7 8">
    <name type="scientific">Synaphobranchus kaupii</name>
    <name type="common">Kaup's arrowtooth eel</name>
    <dbReference type="NCBI Taxonomy" id="118154"/>
    <lineage>
        <taxon>Eukaryota</taxon>
        <taxon>Metazoa</taxon>
        <taxon>Chordata</taxon>
        <taxon>Craniata</taxon>
        <taxon>Vertebrata</taxon>
        <taxon>Euteleostomi</taxon>
        <taxon>Actinopterygii</taxon>
        <taxon>Neopterygii</taxon>
        <taxon>Teleostei</taxon>
        <taxon>Anguilliformes</taxon>
        <taxon>Synaphobranchidae</taxon>
        <taxon>Synaphobranchus</taxon>
    </lineage>
</organism>
<protein>
    <recommendedName>
        <fullName evidence="6">G-protein coupled receptors family 1 profile domain-containing protein</fullName>
    </recommendedName>
</protein>
<evidence type="ECO:0000256" key="1">
    <source>
        <dbReference type="ARBA" id="ARBA00004370"/>
    </source>
</evidence>
<reference evidence="7" key="1">
    <citation type="journal article" date="2023" name="Science">
        <title>Genome structures resolve the early diversification of teleost fishes.</title>
        <authorList>
            <person name="Parey E."/>
            <person name="Louis A."/>
            <person name="Montfort J."/>
            <person name="Bouchez O."/>
            <person name="Roques C."/>
            <person name="Iampietro C."/>
            <person name="Lluch J."/>
            <person name="Castinel A."/>
            <person name="Donnadieu C."/>
            <person name="Desvignes T."/>
            <person name="Floi Bucao C."/>
            <person name="Jouanno E."/>
            <person name="Wen M."/>
            <person name="Mejri S."/>
            <person name="Dirks R."/>
            <person name="Jansen H."/>
            <person name="Henkel C."/>
            <person name="Chen W.J."/>
            <person name="Zahm M."/>
            <person name="Cabau C."/>
            <person name="Klopp C."/>
            <person name="Thompson A.W."/>
            <person name="Robinson-Rechavi M."/>
            <person name="Braasch I."/>
            <person name="Lecointre G."/>
            <person name="Bobe J."/>
            <person name="Postlethwait J.H."/>
            <person name="Berthelot C."/>
            <person name="Roest Crollius H."/>
            <person name="Guiguen Y."/>
        </authorList>
    </citation>
    <scope>NUCLEOTIDE SEQUENCE</scope>
    <source>
        <strain evidence="7">WJC10195</strain>
    </source>
</reference>
<feature type="transmembrane region" description="Helical" evidence="5">
    <location>
        <begin position="231"/>
        <end position="249"/>
    </location>
</feature>
<feature type="domain" description="G-protein coupled receptors family 1 profile" evidence="6">
    <location>
        <begin position="42"/>
        <end position="287"/>
    </location>
</feature>
<dbReference type="InterPro" id="IPR052921">
    <property type="entry name" value="GPCR1_Superfamily_Member"/>
</dbReference>
<evidence type="ECO:0000256" key="2">
    <source>
        <dbReference type="ARBA" id="ARBA00022692"/>
    </source>
</evidence>
<dbReference type="InterPro" id="IPR017452">
    <property type="entry name" value="GPCR_Rhodpsn_7TM"/>
</dbReference>
<keyword evidence="4 5" id="KW-0472">Membrane</keyword>
<feature type="transmembrane region" description="Helical" evidence="5">
    <location>
        <begin position="269"/>
        <end position="289"/>
    </location>
</feature>
<evidence type="ECO:0000313" key="8">
    <source>
        <dbReference type="Proteomes" id="UP001152622"/>
    </source>
</evidence>
<feature type="transmembrane region" description="Helical" evidence="5">
    <location>
        <begin position="1170"/>
        <end position="1188"/>
    </location>
</feature>